<organism evidence="1 2">
    <name type="scientific">Penicillium nordicum</name>
    <dbReference type="NCBI Taxonomy" id="229535"/>
    <lineage>
        <taxon>Eukaryota</taxon>
        <taxon>Fungi</taxon>
        <taxon>Dikarya</taxon>
        <taxon>Ascomycota</taxon>
        <taxon>Pezizomycotina</taxon>
        <taxon>Eurotiomycetes</taxon>
        <taxon>Eurotiomycetidae</taxon>
        <taxon>Eurotiales</taxon>
        <taxon>Aspergillaceae</taxon>
        <taxon>Penicillium</taxon>
    </lineage>
</organism>
<gene>
    <name evidence="1" type="ORF">ACN38_g13230</name>
</gene>
<dbReference type="EMBL" id="LHQQ01000903">
    <property type="protein sequence ID" value="KOS36084.1"/>
    <property type="molecule type" value="Genomic_DNA"/>
</dbReference>
<protein>
    <submittedName>
        <fullName evidence="1">Uncharacterized protein</fullName>
    </submittedName>
</protein>
<reference evidence="1 2" key="1">
    <citation type="submission" date="2015-08" db="EMBL/GenBank/DDBJ databases">
        <title>Genome sequencing of Penicillium nordicum.</title>
        <authorList>
            <person name="Nguyen H.D."/>
            <person name="Seifert K.A."/>
        </authorList>
    </citation>
    <scope>NUCLEOTIDE SEQUENCE [LARGE SCALE GENOMIC DNA]</scope>
    <source>
        <strain evidence="1 2">DAOMC 185683</strain>
    </source>
</reference>
<evidence type="ECO:0000313" key="2">
    <source>
        <dbReference type="Proteomes" id="UP000037696"/>
    </source>
</evidence>
<dbReference type="Proteomes" id="UP000037696">
    <property type="component" value="Unassembled WGS sequence"/>
</dbReference>
<sequence length="101" mass="11532">RGRAPITRTIAYFKLFRRFLPFGTVHNTHFSTINEIIGIVNINNNSFSITLNATGIRNAQSFFSRELRQRILDTHNNVLKGCVGIMAHDLVCQNCHMSITR</sequence>
<evidence type="ECO:0000313" key="1">
    <source>
        <dbReference type="EMBL" id="KOS36084.1"/>
    </source>
</evidence>
<dbReference type="AlphaFoldDB" id="A0A0M8NW02"/>
<comment type="caution">
    <text evidence="1">The sequence shown here is derived from an EMBL/GenBank/DDBJ whole genome shotgun (WGS) entry which is preliminary data.</text>
</comment>
<feature type="non-terminal residue" evidence="1">
    <location>
        <position position="1"/>
    </location>
</feature>
<keyword evidence="2" id="KW-1185">Reference proteome</keyword>
<accession>A0A0M8NW02</accession>
<name>A0A0M8NW02_9EURO</name>
<proteinExistence type="predicted"/>